<reference evidence="2" key="1">
    <citation type="journal article" date="2021" name="bioRxiv">
        <title>Whole Genome Assembly and Annotation of Northern Wild Rice, Zizania palustris L., Supports a Whole Genome Duplication in the Zizania Genus.</title>
        <authorList>
            <person name="Haas M."/>
            <person name="Kono T."/>
            <person name="Macchietto M."/>
            <person name="Millas R."/>
            <person name="McGilp L."/>
            <person name="Shao M."/>
            <person name="Duquette J."/>
            <person name="Hirsch C.N."/>
            <person name="Kimball J."/>
        </authorList>
    </citation>
    <scope>NUCLEOTIDE SEQUENCE</scope>
    <source>
        <tissue evidence="2">Fresh leaf tissue</tissue>
    </source>
</reference>
<comment type="caution">
    <text evidence="2">The sequence shown here is derived from an EMBL/GenBank/DDBJ whole genome shotgun (WGS) entry which is preliminary data.</text>
</comment>
<keyword evidence="3" id="KW-1185">Reference proteome</keyword>
<accession>A0A8J5W834</accession>
<proteinExistence type="predicted"/>
<organism evidence="2 3">
    <name type="scientific">Zizania palustris</name>
    <name type="common">Northern wild rice</name>
    <dbReference type="NCBI Taxonomy" id="103762"/>
    <lineage>
        <taxon>Eukaryota</taxon>
        <taxon>Viridiplantae</taxon>
        <taxon>Streptophyta</taxon>
        <taxon>Embryophyta</taxon>
        <taxon>Tracheophyta</taxon>
        <taxon>Spermatophyta</taxon>
        <taxon>Magnoliopsida</taxon>
        <taxon>Liliopsida</taxon>
        <taxon>Poales</taxon>
        <taxon>Poaceae</taxon>
        <taxon>BOP clade</taxon>
        <taxon>Oryzoideae</taxon>
        <taxon>Oryzeae</taxon>
        <taxon>Zizaniinae</taxon>
        <taxon>Zizania</taxon>
    </lineage>
</organism>
<gene>
    <name evidence="2" type="ORF">GUJ93_ZPchr0010g7662</name>
</gene>
<feature type="region of interest" description="Disordered" evidence="1">
    <location>
        <begin position="70"/>
        <end position="98"/>
    </location>
</feature>
<dbReference type="EMBL" id="JAAALK010000082">
    <property type="protein sequence ID" value="KAG8084409.1"/>
    <property type="molecule type" value="Genomic_DNA"/>
</dbReference>
<evidence type="ECO:0000313" key="3">
    <source>
        <dbReference type="Proteomes" id="UP000729402"/>
    </source>
</evidence>
<name>A0A8J5W834_ZIZPA</name>
<evidence type="ECO:0000313" key="2">
    <source>
        <dbReference type="EMBL" id="KAG8084409.1"/>
    </source>
</evidence>
<reference evidence="2" key="2">
    <citation type="submission" date="2021-02" db="EMBL/GenBank/DDBJ databases">
        <authorList>
            <person name="Kimball J.A."/>
            <person name="Haas M.W."/>
            <person name="Macchietto M."/>
            <person name="Kono T."/>
            <person name="Duquette J."/>
            <person name="Shao M."/>
        </authorList>
    </citation>
    <scope>NUCLEOTIDE SEQUENCE</scope>
    <source>
        <tissue evidence="2">Fresh leaf tissue</tissue>
    </source>
</reference>
<dbReference type="Proteomes" id="UP000729402">
    <property type="component" value="Unassembled WGS sequence"/>
</dbReference>
<evidence type="ECO:0000256" key="1">
    <source>
        <dbReference type="SAM" id="MobiDB-lite"/>
    </source>
</evidence>
<dbReference type="AlphaFoldDB" id="A0A8J5W834"/>
<protein>
    <submittedName>
        <fullName evidence="2">Uncharacterized protein</fullName>
    </submittedName>
</protein>
<sequence>MLEAMGTMAGKDGVVAGVVYRGSVVAGPASRGGVAAGTVGQLTASKLGPDQVGAWPDLAAGMGAMASCGGPTVKKGGGGPTVKREEEVGDQKVKTGAV</sequence>
<feature type="compositionally biased region" description="Basic and acidic residues" evidence="1">
    <location>
        <begin position="82"/>
        <end position="98"/>
    </location>
</feature>